<dbReference type="InterPro" id="IPR036464">
    <property type="entry name" value="Rubisco_LSMT_subst-bd_sf"/>
</dbReference>
<evidence type="ECO:0000259" key="5">
    <source>
        <dbReference type="PROSITE" id="PS50280"/>
    </source>
</evidence>
<dbReference type="PROSITE" id="PS50280">
    <property type="entry name" value="SET"/>
    <property type="match status" value="1"/>
</dbReference>
<dbReference type="Pfam" id="PF00856">
    <property type="entry name" value="SET"/>
    <property type="match status" value="1"/>
</dbReference>
<keyword evidence="7" id="KW-1185">Reference proteome</keyword>
<dbReference type="Gene3D" id="3.90.1410.10">
    <property type="entry name" value="set domain protein methyltransferase, domain 1"/>
    <property type="match status" value="1"/>
</dbReference>
<evidence type="ECO:0000256" key="2">
    <source>
        <dbReference type="ARBA" id="ARBA00022679"/>
    </source>
</evidence>
<dbReference type="EMBL" id="CAJZBQ010000019">
    <property type="protein sequence ID" value="CAG9317889.1"/>
    <property type="molecule type" value="Genomic_DNA"/>
</dbReference>
<feature type="repeat" description="TPR" evidence="4">
    <location>
        <begin position="66"/>
        <end position="99"/>
    </location>
</feature>
<dbReference type="InterPro" id="IPR050600">
    <property type="entry name" value="SETD3_SETD6_MTase"/>
</dbReference>
<dbReference type="Gene3D" id="3.90.1420.10">
    <property type="entry name" value="Rubisco LSMT, substrate-binding domain"/>
    <property type="match status" value="1"/>
</dbReference>
<keyword evidence="3" id="KW-0949">S-adenosyl-L-methionine</keyword>
<accession>A0AAU9IXH8</accession>
<feature type="repeat" description="TPR" evidence="4">
    <location>
        <begin position="100"/>
        <end position="133"/>
    </location>
</feature>
<gene>
    <name evidence="6" type="ORF">BSTOLATCC_MIC20194</name>
</gene>
<dbReference type="InterPro" id="IPR011990">
    <property type="entry name" value="TPR-like_helical_dom_sf"/>
</dbReference>
<dbReference type="InterPro" id="IPR015353">
    <property type="entry name" value="Rubisco_LSMT_subst-bd"/>
</dbReference>
<dbReference type="Pfam" id="PF09273">
    <property type="entry name" value="Rubis-subs-bind"/>
    <property type="match status" value="1"/>
</dbReference>
<evidence type="ECO:0000256" key="3">
    <source>
        <dbReference type="ARBA" id="ARBA00022691"/>
    </source>
</evidence>
<evidence type="ECO:0000313" key="7">
    <source>
        <dbReference type="Proteomes" id="UP001162131"/>
    </source>
</evidence>
<dbReference type="AlphaFoldDB" id="A0AAU9IXH8"/>
<dbReference type="SUPFAM" id="SSF81822">
    <property type="entry name" value="RuBisCo LSMT C-terminal, substrate-binding domain"/>
    <property type="match status" value="1"/>
</dbReference>
<sequence>MILIFLLYFSNGLTLLINLKMGGKGKKKRDTPESFKEKGNSAFNMRDFSRALESYSKGLELDPNHATLLTNRASVYIELHRYEDAITDSAKAIEVDPSWIKGYLRMALALRELSRFHEAIDFVHRGLTIKPDFEELLILQKGIEEDLAIETALPLDHPERVKFDNLIKWLLDGGAQFPKLKLRFYSKDYRGVHSTTFIAKNETIVIIPRTHIITLEMAKATPIGQKMVAANLNLLSPKHSFLSSFILQEKAKEESWWKPYLDILPESYSNFPIFYTEEDKEWLTGSPFLDQVNEKIQDIEEDYNAIVEAVPEFAEFPLFEFSKIRMGVSSRIFGMQIDGNKTDGFVPLADMLNHRRPRQTTWSYEDSKNGFVIEAMEDIERGLEVMDSYGKKCNSRFLLNYGFIVRNNDANEYPFKCKLREDDPNLMTKRNLIDGSLSQTFRVQADEKENIFSDFLGFLRFVELNDISILPRIMEECQEEEQPGFKPRKIKPISLANERRVLQHVQKLAKNGIDLYPETLESDAQILLREDLTENQRNCVLMRQGEKQILDWYFKFAEQALALLDLERKDVKKAAKGSPYESYLTHSIIPLLGK</sequence>
<keyword evidence="1" id="KW-0489">Methyltransferase</keyword>
<organism evidence="6 7">
    <name type="scientific">Blepharisma stoltei</name>
    <dbReference type="NCBI Taxonomy" id="1481888"/>
    <lineage>
        <taxon>Eukaryota</taxon>
        <taxon>Sar</taxon>
        <taxon>Alveolata</taxon>
        <taxon>Ciliophora</taxon>
        <taxon>Postciliodesmatophora</taxon>
        <taxon>Heterotrichea</taxon>
        <taxon>Heterotrichida</taxon>
        <taxon>Blepharismidae</taxon>
        <taxon>Blepharisma</taxon>
    </lineage>
</organism>
<protein>
    <recommendedName>
        <fullName evidence="5">SET domain-containing protein</fullName>
    </recommendedName>
</protein>
<dbReference type="GO" id="GO:0016279">
    <property type="term" value="F:protein-lysine N-methyltransferase activity"/>
    <property type="evidence" value="ECO:0007669"/>
    <property type="project" value="TreeGrafter"/>
</dbReference>
<dbReference type="Proteomes" id="UP001162131">
    <property type="component" value="Unassembled WGS sequence"/>
</dbReference>
<dbReference type="SUPFAM" id="SSF48452">
    <property type="entry name" value="TPR-like"/>
    <property type="match status" value="1"/>
</dbReference>
<evidence type="ECO:0000313" key="6">
    <source>
        <dbReference type="EMBL" id="CAG9317889.1"/>
    </source>
</evidence>
<dbReference type="SMART" id="SM00028">
    <property type="entry name" value="TPR"/>
    <property type="match status" value="3"/>
</dbReference>
<dbReference type="InterPro" id="IPR019734">
    <property type="entry name" value="TPR_rpt"/>
</dbReference>
<dbReference type="PANTHER" id="PTHR13271">
    <property type="entry name" value="UNCHARACTERIZED PUTATIVE METHYLTRANSFERASE"/>
    <property type="match status" value="1"/>
</dbReference>
<dbReference type="PANTHER" id="PTHR13271:SF137">
    <property type="entry name" value="SET DOMAIN-CONTAINING PROTEIN"/>
    <property type="match status" value="1"/>
</dbReference>
<dbReference type="InterPro" id="IPR046341">
    <property type="entry name" value="SET_dom_sf"/>
</dbReference>
<feature type="repeat" description="TPR" evidence="4">
    <location>
        <begin position="32"/>
        <end position="65"/>
    </location>
</feature>
<dbReference type="CDD" id="cd10527">
    <property type="entry name" value="SET_LSMT"/>
    <property type="match status" value="1"/>
</dbReference>
<reference evidence="6" key="1">
    <citation type="submission" date="2021-09" db="EMBL/GenBank/DDBJ databases">
        <authorList>
            <consortium name="AG Swart"/>
            <person name="Singh M."/>
            <person name="Singh A."/>
            <person name="Seah K."/>
            <person name="Emmerich C."/>
        </authorList>
    </citation>
    <scope>NUCLEOTIDE SEQUENCE</scope>
    <source>
        <strain evidence="6">ATCC30299</strain>
    </source>
</reference>
<keyword evidence="4" id="KW-0802">TPR repeat</keyword>
<dbReference type="Gene3D" id="1.25.40.10">
    <property type="entry name" value="Tetratricopeptide repeat domain"/>
    <property type="match status" value="1"/>
</dbReference>
<dbReference type="SUPFAM" id="SSF82199">
    <property type="entry name" value="SET domain"/>
    <property type="match status" value="1"/>
</dbReference>
<dbReference type="InterPro" id="IPR001214">
    <property type="entry name" value="SET_dom"/>
</dbReference>
<dbReference type="GO" id="GO:0032259">
    <property type="term" value="P:methylation"/>
    <property type="evidence" value="ECO:0007669"/>
    <property type="project" value="UniProtKB-KW"/>
</dbReference>
<proteinExistence type="predicted"/>
<dbReference type="Pfam" id="PF13431">
    <property type="entry name" value="TPR_17"/>
    <property type="match status" value="1"/>
</dbReference>
<name>A0AAU9IXH8_9CILI</name>
<keyword evidence="2" id="KW-0808">Transferase</keyword>
<evidence type="ECO:0000256" key="1">
    <source>
        <dbReference type="ARBA" id="ARBA00022603"/>
    </source>
</evidence>
<dbReference type="PROSITE" id="PS50005">
    <property type="entry name" value="TPR"/>
    <property type="match status" value="3"/>
</dbReference>
<evidence type="ECO:0000256" key="4">
    <source>
        <dbReference type="PROSITE-ProRule" id="PRU00339"/>
    </source>
</evidence>
<feature type="domain" description="SET" evidence="5">
    <location>
        <begin position="178"/>
        <end position="390"/>
    </location>
</feature>
<comment type="caution">
    <text evidence="6">The sequence shown here is derived from an EMBL/GenBank/DDBJ whole genome shotgun (WGS) entry which is preliminary data.</text>
</comment>